<evidence type="ECO:0000256" key="2">
    <source>
        <dbReference type="ARBA" id="ARBA00022982"/>
    </source>
</evidence>
<evidence type="ECO:0000256" key="1">
    <source>
        <dbReference type="ARBA" id="ARBA00022448"/>
    </source>
</evidence>
<dbReference type="CDD" id="cd02947">
    <property type="entry name" value="TRX_family"/>
    <property type="match status" value="1"/>
</dbReference>
<name>A0A645ETN0_9ZZZZ</name>
<dbReference type="GO" id="GO:0015035">
    <property type="term" value="F:protein-disulfide reductase activity"/>
    <property type="evidence" value="ECO:0007669"/>
    <property type="project" value="InterPro"/>
</dbReference>
<feature type="domain" description="Thioredoxin" evidence="5">
    <location>
        <begin position="5"/>
        <end position="157"/>
    </location>
</feature>
<keyword evidence="2" id="KW-0249">Electron transport</keyword>
<accession>A0A645ETN0</accession>
<dbReference type="PROSITE" id="PS51352">
    <property type="entry name" value="THIOREDOXIN_2"/>
    <property type="match status" value="1"/>
</dbReference>
<reference evidence="6" key="1">
    <citation type="submission" date="2019-08" db="EMBL/GenBank/DDBJ databases">
        <authorList>
            <person name="Kucharzyk K."/>
            <person name="Murdoch R.W."/>
            <person name="Higgins S."/>
            <person name="Loffler F."/>
        </authorList>
    </citation>
    <scope>NUCLEOTIDE SEQUENCE</scope>
</reference>
<evidence type="ECO:0000313" key="6">
    <source>
        <dbReference type="EMBL" id="MPN05391.1"/>
    </source>
</evidence>
<dbReference type="NCBIfam" id="TIGR01068">
    <property type="entry name" value="thioredoxin"/>
    <property type="match status" value="1"/>
</dbReference>
<dbReference type="SUPFAM" id="SSF52833">
    <property type="entry name" value="Thioredoxin-like"/>
    <property type="match status" value="1"/>
</dbReference>
<evidence type="ECO:0000256" key="4">
    <source>
        <dbReference type="ARBA" id="ARBA00023284"/>
    </source>
</evidence>
<proteinExistence type="predicted"/>
<dbReference type="PROSITE" id="PS00194">
    <property type="entry name" value="THIOREDOXIN_1"/>
    <property type="match status" value="1"/>
</dbReference>
<keyword evidence="1" id="KW-0813">Transport</keyword>
<sequence length="159" mass="17807">MKTKLIITALAASFMFVACSNNSNNSNNKQETNLNKTNMTKTIHLTKADFLTKVANYEKNSQTWEYLGDKPAIIDFYADWCGPCKMVAPILEQLAAEYEGQIYIYKVDTEAEQELAADFGIRSIPTLLFVPMNEAPQMAQGALPKDAFKQAIDEVLLKN</sequence>
<dbReference type="EMBL" id="VSSQ01051304">
    <property type="protein sequence ID" value="MPN05391.1"/>
    <property type="molecule type" value="Genomic_DNA"/>
</dbReference>
<evidence type="ECO:0000256" key="3">
    <source>
        <dbReference type="ARBA" id="ARBA00023157"/>
    </source>
</evidence>
<dbReference type="InterPro" id="IPR036249">
    <property type="entry name" value="Thioredoxin-like_sf"/>
</dbReference>
<gene>
    <name evidence="6" type="ORF">SDC9_152641</name>
</gene>
<dbReference type="PRINTS" id="PR00421">
    <property type="entry name" value="THIOREDOXIN"/>
</dbReference>
<keyword evidence="4" id="KW-0676">Redox-active center</keyword>
<dbReference type="InterPro" id="IPR017937">
    <property type="entry name" value="Thioredoxin_CS"/>
</dbReference>
<dbReference type="FunFam" id="3.40.30.10:FF:000229">
    <property type="entry name" value="Thioredoxin (TRX)"/>
    <property type="match status" value="1"/>
</dbReference>
<dbReference type="Gene3D" id="3.40.30.10">
    <property type="entry name" value="Glutaredoxin"/>
    <property type="match status" value="1"/>
</dbReference>
<dbReference type="PANTHER" id="PTHR45663:SF11">
    <property type="entry name" value="GEO12009P1"/>
    <property type="match status" value="1"/>
</dbReference>
<dbReference type="AlphaFoldDB" id="A0A645ETN0"/>
<dbReference type="InterPro" id="IPR013766">
    <property type="entry name" value="Thioredoxin_domain"/>
</dbReference>
<dbReference type="GO" id="GO:0005737">
    <property type="term" value="C:cytoplasm"/>
    <property type="evidence" value="ECO:0007669"/>
    <property type="project" value="TreeGrafter"/>
</dbReference>
<comment type="caution">
    <text evidence="6">The sequence shown here is derived from an EMBL/GenBank/DDBJ whole genome shotgun (WGS) entry which is preliminary data.</text>
</comment>
<protein>
    <recommendedName>
        <fullName evidence="5">Thioredoxin domain-containing protein</fullName>
    </recommendedName>
</protein>
<dbReference type="PANTHER" id="PTHR45663">
    <property type="entry name" value="GEO12009P1"/>
    <property type="match status" value="1"/>
</dbReference>
<dbReference type="InterPro" id="IPR005746">
    <property type="entry name" value="Thioredoxin"/>
</dbReference>
<organism evidence="6">
    <name type="scientific">bioreactor metagenome</name>
    <dbReference type="NCBI Taxonomy" id="1076179"/>
    <lineage>
        <taxon>unclassified sequences</taxon>
        <taxon>metagenomes</taxon>
        <taxon>ecological metagenomes</taxon>
    </lineage>
</organism>
<dbReference type="Pfam" id="PF00085">
    <property type="entry name" value="Thioredoxin"/>
    <property type="match status" value="1"/>
</dbReference>
<keyword evidence="3" id="KW-1015">Disulfide bond</keyword>
<evidence type="ECO:0000259" key="5">
    <source>
        <dbReference type="PROSITE" id="PS51352"/>
    </source>
</evidence>
<dbReference type="PROSITE" id="PS51257">
    <property type="entry name" value="PROKAR_LIPOPROTEIN"/>
    <property type="match status" value="1"/>
</dbReference>